<reference evidence="3 4" key="1">
    <citation type="submission" date="2024-06" db="EMBL/GenBank/DDBJ databases">
        <title>The Natural Products Discovery Center: Release of the First 8490 Sequenced Strains for Exploring Actinobacteria Biosynthetic Diversity.</title>
        <authorList>
            <person name="Kalkreuter E."/>
            <person name="Kautsar S.A."/>
            <person name="Yang D."/>
            <person name="Bader C.D."/>
            <person name="Teijaro C.N."/>
            <person name="Fluegel L."/>
            <person name="Davis C.M."/>
            <person name="Simpson J.R."/>
            <person name="Lauterbach L."/>
            <person name="Steele A.D."/>
            <person name="Gui C."/>
            <person name="Meng S."/>
            <person name="Li G."/>
            <person name="Viehrig K."/>
            <person name="Ye F."/>
            <person name="Su P."/>
            <person name="Kiefer A.F."/>
            <person name="Nichols A."/>
            <person name="Cepeda A.J."/>
            <person name="Yan W."/>
            <person name="Fan B."/>
            <person name="Jiang Y."/>
            <person name="Adhikari A."/>
            <person name="Zheng C.-J."/>
            <person name="Schuster L."/>
            <person name="Cowan T.M."/>
            <person name="Smanski M.J."/>
            <person name="Chevrette M.G."/>
            <person name="De Carvalho L.P.S."/>
            <person name="Shen B."/>
        </authorList>
    </citation>
    <scope>NUCLEOTIDE SEQUENCE [LARGE SCALE GENOMIC DNA]</scope>
    <source>
        <strain evidence="3 4">NPDC049574</strain>
    </source>
</reference>
<evidence type="ECO:0000313" key="4">
    <source>
        <dbReference type="Proteomes" id="UP001552427"/>
    </source>
</evidence>
<proteinExistence type="predicted"/>
<feature type="signal peptide" evidence="2">
    <location>
        <begin position="1"/>
        <end position="39"/>
    </location>
</feature>
<evidence type="ECO:0000313" key="3">
    <source>
        <dbReference type="EMBL" id="MEV4287705.1"/>
    </source>
</evidence>
<keyword evidence="4" id="KW-1185">Reference proteome</keyword>
<gene>
    <name evidence="3" type="ORF">AB0K40_19535</name>
</gene>
<comment type="caution">
    <text evidence="3">The sequence shown here is derived from an EMBL/GenBank/DDBJ whole genome shotgun (WGS) entry which is preliminary data.</text>
</comment>
<sequence length="307" mass="34474">MRQRSTRHERRLRLVKSCRVMAAALLAVTVLVYPYPAHAEAVSWMEGVEDWDGDGHQDLIASRAIEPEVQVYPGIGTRGWSYKLPATIAWGWLRNMIVSAVGDWDGDGHQDLVVRYGDEFYLYPGDGKTAMTPPVKINDGGVGYSLRALADWDRDGFQDLVVQNVKSWDVYMIPGNGKRAHSAPGWVLIGTGLQDHNLQDVADWDHDGHQDLLLWQDGTEILWLYPGESVRGLSGQKPAKLSDGWNWRYGRWLCGVADWDGDGHQDLIAADVQTRDVEYPDVWLYPGESRRGPSTQEPVRIFSGVTC</sequence>
<feature type="chain" id="PRO_5046122025" evidence="2">
    <location>
        <begin position="40"/>
        <end position="307"/>
    </location>
</feature>
<dbReference type="Gene3D" id="2.130.10.130">
    <property type="entry name" value="Integrin alpha, N-terminal"/>
    <property type="match status" value="2"/>
</dbReference>
<name>A0ABV3H5G1_9ACTN</name>
<dbReference type="Pfam" id="PF13517">
    <property type="entry name" value="FG-GAP_3"/>
    <property type="match status" value="2"/>
</dbReference>
<dbReference type="PANTHER" id="PTHR44103:SF1">
    <property type="entry name" value="PROPROTEIN CONVERTASE P"/>
    <property type="match status" value="1"/>
</dbReference>
<dbReference type="InterPro" id="IPR028994">
    <property type="entry name" value="Integrin_alpha_N"/>
</dbReference>
<dbReference type="RefSeq" id="WP_364451503.1">
    <property type="nucleotide sequence ID" value="NZ_JBFARM010000005.1"/>
</dbReference>
<evidence type="ECO:0000256" key="1">
    <source>
        <dbReference type="ARBA" id="ARBA00022729"/>
    </source>
</evidence>
<evidence type="ECO:0000256" key="2">
    <source>
        <dbReference type="SAM" id="SignalP"/>
    </source>
</evidence>
<keyword evidence="1 2" id="KW-0732">Signal</keyword>
<protein>
    <submittedName>
        <fullName evidence="3">VCBS repeat-containing protein</fullName>
    </submittedName>
</protein>
<dbReference type="EMBL" id="JBFARM010000005">
    <property type="protein sequence ID" value="MEV4287705.1"/>
    <property type="molecule type" value="Genomic_DNA"/>
</dbReference>
<dbReference type="InterPro" id="IPR013517">
    <property type="entry name" value="FG-GAP"/>
</dbReference>
<dbReference type="Proteomes" id="UP001552427">
    <property type="component" value="Unassembled WGS sequence"/>
</dbReference>
<organism evidence="3 4">
    <name type="scientific">Nonomuraea bangladeshensis</name>
    <dbReference type="NCBI Taxonomy" id="404385"/>
    <lineage>
        <taxon>Bacteria</taxon>
        <taxon>Bacillati</taxon>
        <taxon>Actinomycetota</taxon>
        <taxon>Actinomycetes</taxon>
        <taxon>Streptosporangiales</taxon>
        <taxon>Streptosporangiaceae</taxon>
        <taxon>Nonomuraea</taxon>
    </lineage>
</organism>
<dbReference type="SUPFAM" id="SSF69318">
    <property type="entry name" value="Integrin alpha N-terminal domain"/>
    <property type="match status" value="1"/>
</dbReference>
<accession>A0ABV3H5G1</accession>
<dbReference type="PANTHER" id="PTHR44103">
    <property type="entry name" value="PROPROTEIN CONVERTASE P"/>
    <property type="match status" value="1"/>
</dbReference>